<proteinExistence type="predicted"/>
<feature type="transmembrane region" description="Helical" evidence="1">
    <location>
        <begin position="103"/>
        <end position="120"/>
    </location>
</feature>
<keyword evidence="1" id="KW-0812">Transmembrane</keyword>
<feature type="transmembrane region" description="Helical" evidence="1">
    <location>
        <begin position="77"/>
        <end position="97"/>
    </location>
</feature>
<keyword evidence="3" id="KW-1185">Reference proteome</keyword>
<reference evidence="2 3" key="1">
    <citation type="journal article" date="2019" name="Int. J. Syst. Evol. Microbiol.">
        <title>The Global Catalogue of Microorganisms (GCM) 10K type strain sequencing project: providing services to taxonomists for standard genome sequencing and annotation.</title>
        <authorList>
            <consortium name="The Broad Institute Genomics Platform"/>
            <consortium name="The Broad Institute Genome Sequencing Center for Infectious Disease"/>
            <person name="Wu L."/>
            <person name="Ma J."/>
        </authorList>
    </citation>
    <scope>NUCLEOTIDE SEQUENCE [LARGE SCALE GENOMIC DNA]</scope>
    <source>
        <strain evidence="2 3">JCM 14901</strain>
    </source>
</reference>
<dbReference type="EMBL" id="BAAAOG010000001">
    <property type="protein sequence ID" value="GAA1945418.1"/>
    <property type="molecule type" value="Genomic_DNA"/>
</dbReference>
<feature type="transmembrane region" description="Helical" evidence="1">
    <location>
        <begin position="32"/>
        <end position="56"/>
    </location>
</feature>
<dbReference type="RefSeq" id="WP_344090670.1">
    <property type="nucleotide sequence ID" value="NZ_BAAAOG010000001.1"/>
</dbReference>
<gene>
    <name evidence="2" type="ORF">GCM10009776_04140</name>
</gene>
<evidence type="ECO:0000313" key="2">
    <source>
        <dbReference type="EMBL" id="GAA1945418.1"/>
    </source>
</evidence>
<keyword evidence="1" id="KW-0472">Membrane</keyword>
<organism evidence="2 3">
    <name type="scientific">Microbacterium deminutum</name>
    <dbReference type="NCBI Taxonomy" id="344164"/>
    <lineage>
        <taxon>Bacteria</taxon>
        <taxon>Bacillati</taxon>
        <taxon>Actinomycetota</taxon>
        <taxon>Actinomycetes</taxon>
        <taxon>Micrococcales</taxon>
        <taxon>Microbacteriaceae</taxon>
        <taxon>Microbacterium</taxon>
    </lineage>
</organism>
<protein>
    <submittedName>
        <fullName evidence="2">Uncharacterized protein</fullName>
    </submittedName>
</protein>
<accession>A0ABN2Q6D0</accession>
<name>A0ABN2Q6D0_9MICO</name>
<evidence type="ECO:0000313" key="3">
    <source>
        <dbReference type="Proteomes" id="UP001499933"/>
    </source>
</evidence>
<dbReference type="Proteomes" id="UP001499933">
    <property type="component" value="Unassembled WGS sequence"/>
</dbReference>
<comment type="caution">
    <text evidence="2">The sequence shown here is derived from an EMBL/GenBank/DDBJ whole genome shotgun (WGS) entry which is preliminary data.</text>
</comment>
<feature type="transmembrane region" description="Helical" evidence="1">
    <location>
        <begin position="5"/>
        <end position="26"/>
    </location>
</feature>
<sequence length="171" mass="19031">MRKWIVRFGSLLVFDIVVLLLIGWLTPARVGWSALWAGVVLTALTIWIKPAVHRWFSSMAAKSAGRRTRLGEKLGQFAVVFAVALVVWAVTVLFSGVSVDGWFWGWVLPPVFILIGWAIYDAIDDRAETHAAALYDRVTGSRGGRFGYRRPCGAVGRGRRRPARVAGRSHR</sequence>
<keyword evidence="1" id="KW-1133">Transmembrane helix</keyword>
<evidence type="ECO:0000256" key="1">
    <source>
        <dbReference type="SAM" id="Phobius"/>
    </source>
</evidence>